<organism evidence="1 2">
    <name type="scientific">Plakobranchus ocellatus</name>
    <dbReference type="NCBI Taxonomy" id="259542"/>
    <lineage>
        <taxon>Eukaryota</taxon>
        <taxon>Metazoa</taxon>
        <taxon>Spiralia</taxon>
        <taxon>Lophotrochozoa</taxon>
        <taxon>Mollusca</taxon>
        <taxon>Gastropoda</taxon>
        <taxon>Heterobranchia</taxon>
        <taxon>Euthyneura</taxon>
        <taxon>Panpulmonata</taxon>
        <taxon>Sacoglossa</taxon>
        <taxon>Placobranchoidea</taxon>
        <taxon>Plakobranchidae</taxon>
        <taxon>Plakobranchus</taxon>
    </lineage>
</organism>
<gene>
    <name evidence="1" type="ORF">PoB_006217800</name>
</gene>
<keyword evidence="2" id="KW-1185">Reference proteome</keyword>
<proteinExistence type="predicted"/>
<protein>
    <submittedName>
        <fullName evidence="1">Group XV phospholipase a2</fullName>
    </submittedName>
</protein>
<accession>A0AAV4CUW3</accession>
<evidence type="ECO:0000313" key="1">
    <source>
        <dbReference type="EMBL" id="GFO35673.1"/>
    </source>
</evidence>
<sequence>MDVRQNDHLQAAIGDPNDEMLETILNFGKMALQMAGKQGKRQKQLTRDTAQVIFHTCNGLVSLCRHLLLTSHQYVLLGQFSTDPLEIKISKLRQGSGGTYFINVQQIVEKTNINKAKLLLNLKTDIMYDEPGHACSNCGFAIESDEKACEAVDSLEILESSVPSETKSVLVYIAGYVTCKDTESDELGQTSFCFEKYGQYTNSLDRGGLKTPADRACQWTIFCFIVFNIVKDLVCRKSFSNIAMTLSEMFEFQMTEKHARSLSNIFLKNHCYAATPRSTKEPALKRLKLSESA</sequence>
<dbReference type="AlphaFoldDB" id="A0AAV4CUW3"/>
<dbReference type="Proteomes" id="UP000735302">
    <property type="component" value="Unassembled WGS sequence"/>
</dbReference>
<name>A0AAV4CUW3_9GAST</name>
<dbReference type="EMBL" id="BLXT01007004">
    <property type="protein sequence ID" value="GFO35673.1"/>
    <property type="molecule type" value="Genomic_DNA"/>
</dbReference>
<reference evidence="1 2" key="1">
    <citation type="journal article" date="2021" name="Elife">
        <title>Chloroplast acquisition without the gene transfer in kleptoplastic sea slugs, Plakobranchus ocellatus.</title>
        <authorList>
            <person name="Maeda T."/>
            <person name="Takahashi S."/>
            <person name="Yoshida T."/>
            <person name="Shimamura S."/>
            <person name="Takaki Y."/>
            <person name="Nagai Y."/>
            <person name="Toyoda A."/>
            <person name="Suzuki Y."/>
            <person name="Arimoto A."/>
            <person name="Ishii H."/>
            <person name="Satoh N."/>
            <person name="Nishiyama T."/>
            <person name="Hasebe M."/>
            <person name="Maruyama T."/>
            <person name="Minagawa J."/>
            <person name="Obokata J."/>
            <person name="Shigenobu S."/>
        </authorList>
    </citation>
    <scope>NUCLEOTIDE SEQUENCE [LARGE SCALE GENOMIC DNA]</scope>
</reference>
<evidence type="ECO:0000313" key="2">
    <source>
        <dbReference type="Proteomes" id="UP000735302"/>
    </source>
</evidence>
<comment type="caution">
    <text evidence="1">The sequence shown here is derived from an EMBL/GenBank/DDBJ whole genome shotgun (WGS) entry which is preliminary data.</text>
</comment>